<evidence type="ECO:0000256" key="5">
    <source>
        <dbReference type="ARBA" id="ARBA00022553"/>
    </source>
</evidence>
<evidence type="ECO:0000256" key="7">
    <source>
        <dbReference type="ARBA" id="ARBA00022741"/>
    </source>
</evidence>
<sequence>MRLTLQRFFRYFFYNMKMKYKLLLAFLLLTTLPLALFQFLTAGKISQIITRHIEFSAEQGFDQTYSFLSYKMTRIVNLSDVIMAAYVSKSDKNVYEILLRSANDYEINEQLEDMNYLTQYLNSFQDGLDVSRARLYVQKSFLYAQQNVNLFSFQDALDTPWYKRLVAEDGKLLWCPPIYFASENNKTPILSLARLIRNPEDYSKIIGILRFDLEEHLIQSILSRANTIRDSQTFLLNKENILLSASDMTRLIEMPMWTARPDGSLQMKESLDSLSHSHLVLSKPIDNSDWTIMTTIPLTRIHDEKNKLQVELLLLVIGISMIAYSAAYLLSNTITRRLSNLNDLMNYIQNGSLDTIAKFQGKDEIGKLSETYNYMLSKITIMHQEQYELGLEMKNTELKALQSQINPHFLYNTLDLLNWMAQQNRTSDIEKTVKALARFYRLTLSNGRDIVPIRDELEQISLYVQIQNTRFYHQIRLTVDVDEAIYPYEIPKITLQPIVENSIIHGILGKPKKEGEIRIIGKMKNQAITIEIQDDGIGMSPEHIDGMRRRLSDRETSGSGYGVKNVNERLRLYFGEETCGVEYRSEPGHGTSVVIRIPARRVPDSDDIVG</sequence>
<dbReference type="Gene3D" id="3.30.450.20">
    <property type="entry name" value="PAS domain"/>
    <property type="match status" value="2"/>
</dbReference>
<name>A0ABV9F6Q5_9BACL</name>
<dbReference type="GO" id="GO:0004673">
    <property type="term" value="F:protein histidine kinase activity"/>
    <property type="evidence" value="ECO:0007669"/>
    <property type="project" value="UniProtKB-EC"/>
</dbReference>
<comment type="caution">
    <text evidence="14">The sequence shown here is derived from an EMBL/GenBank/DDBJ whole genome shotgun (WGS) entry which is preliminary data.</text>
</comment>
<keyword evidence="10" id="KW-0902">Two-component regulatory system</keyword>
<comment type="subcellular location">
    <subcellularLocation>
        <location evidence="2">Cell membrane</location>
        <topology evidence="2">Multi-pass membrane protein</topology>
    </subcellularLocation>
</comment>
<dbReference type="PANTHER" id="PTHR34220">
    <property type="entry name" value="SENSOR HISTIDINE KINASE YPDA"/>
    <property type="match status" value="1"/>
</dbReference>
<keyword evidence="7" id="KW-0547">Nucleotide-binding</keyword>
<dbReference type="EC" id="2.7.13.3" evidence="3"/>
<keyword evidence="4" id="KW-1003">Cell membrane</keyword>
<evidence type="ECO:0000313" key="15">
    <source>
        <dbReference type="Proteomes" id="UP001596028"/>
    </source>
</evidence>
<reference evidence="15" key="1">
    <citation type="journal article" date="2019" name="Int. J. Syst. Evol. Microbiol.">
        <title>The Global Catalogue of Microorganisms (GCM) 10K type strain sequencing project: providing services to taxonomists for standard genome sequencing and annotation.</title>
        <authorList>
            <consortium name="The Broad Institute Genomics Platform"/>
            <consortium name="The Broad Institute Genome Sequencing Center for Infectious Disease"/>
            <person name="Wu L."/>
            <person name="Ma J."/>
        </authorList>
    </citation>
    <scope>NUCLEOTIDE SEQUENCE [LARGE SCALE GENOMIC DNA]</scope>
    <source>
        <strain evidence="15">CCUG 49571</strain>
    </source>
</reference>
<evidence type="ECO:0000259" key="13">
    <source>
        <dbReference type="PROSITE" id="PS50885"/>
    </source>
</evidence>
<dbReference type="PROSITE" id="PS50885">
    <property type="entry name" value="HAMP"/>
    <property type="match status" value="1"/>
</dbReference>
<accession>A0ABV9F6Q5</accession>
<evidence type="ECO:0000313" key="14">
    <source>
        <dbReference type="EMBL" id="MFC4597342.1"/>
    </source>
</evidence>
<dbReference type="InterPro" id="IPR005467">
    <property type="entry name" value="His_kinase_dom"/>
</dbReference>
<organism evidence="14 15">
    <name type="scientific">Cohnella hongkongensis</name>
    <dbReference type="NCBI Taxonomy" id="178337"/>
    <lineage>
        <taxon>Bacteria</taxon>
        <taxon>Bacillati</taxon>
        <taxon>Bacillota</taxon>
        <taxon>Bacilli</taxon>
        <taxon>Bacillales</taxon>
        <taxon>Paenibacillaceae</taxon>
        <taxon>Cohnella</taxon>
    </lineage>
</organism>
<dbReference type="CDD" id="cd06225">
    <property type="entry name" value="HAMP"/>
    <property type="match status" value="1"/>
</dbReference>
<dbReference type="Proteomes" id="UP001596028">
    <property type="component" value="Unassembled WGS sequence"/>
</dbReference>
<dbReference type="InterPro" id="IPR036890">
    <property type="entry name" value="HATPase_C_sf"/>
</dbReference>
<dbReference type="SUPFAM" id="SSF55874">
    <property type="entry name" value="ATPase domain of HSP90 chaperone/DNA topoisomerase II/histidine kinase"/>
    <property type="match status" value="1"/>
</dbReference>
<comment type="catalytic activity">
    <reaction evidence="1">
        <text>ATP + protein L-histidine = ADP + protein N-phospho-L-histidine.</text>
        <dbReference type="EC" id="2.7.13.3"/>
    </reaction>
</comment>
<evidence type="ECO:0000256" key="3">
    <source>
        <dbReference type="ARBA" id="ARBA00012438"/>
    </source>
</evidence>
<dbReference type="InterPro" id="IPR003660">
    <property type="entry name" value="HAMP_dom"/>
</dbReference>
<keyword evidence="5" id="KW-0597">Phosphoprotein</keyword>
<dbReference type="PRINTS" id="PR00344">
    <property type="entry name" value="BCTRLSENSOR"/>
</dbReference>
<evidence type="ECO:0000256" key="1">
    <source>
        <dbReference type="ARBA" id="ARBA00000085"/>
    </source>
</evidence>
<dbReference type="Pfam" id="PF00672">
    <property type="entry name" value="HAMP"/>
    <property type="match status" value="1"/>
</dbReference>
<keyword evidence="11" id="KW-0472">Membrane</keyword>
<dbReference type="InterPro" id="IPR050640">
    <property type="entry name" value="Bact_2-comp_sensor_kinase"/>
</dbReference>
<dbReference type="Gene3D" id="3.30.565.10">
    <property type="entry name" value="Histidine kinase-like ATPase, C-terminal domain"/>
    <property type="match status" value="1"/>
</dbReference>
<dbReference type="Pfam" id="PF02518">
    <property type="entry name" value="HATPase_c"/>
    <property type="match status" value="1"/>
</dbReference>
<gene>
    <name evidence="14" type="ORF">ACFO3S_03740</name>
</gene>
<dbReference type="PANTHER" id="PTHR34220:SF7">
    <property type="entry name" value="SENSOR HISTIDINE KINASE YPDA"/>
    <property type="match status" value="1"/>
</dbReference>
<evidence type="ECO:0000256" key="2">
    <source>
        <dbReference type="ARBA" id="ARBA00004651"/>
    </source>
</evidence>
<evidence type="ECO:0000256" key="4">
    <source>
        <dbReference type="ARBA" id="ARBA00022475"/>
    </source>
</evidence>
<proteinExistence type="predicted"/>
<dbReference type="PROSITE" id="PS50109">
    <property type="entry name" value="HIS_KIN"/>
    <property type="match status" value="1"/>
</dbReference>
<evidence type="ECO:0000256" key="9">
    <source>
        <dbReference type="ARBA" id="ARBA00022840"/>
    </source>
</evidence>
<evidence type="ECO:0000259" key="12">
    <source>
        <dbReference type="PROSITE" id="PS50109"/>
    </source>
</evidence>
<dbReference type="RefSeq" id="WP_378092417.1">
    <property type="nucleotide sequence ID" value="NZ_JBHSEP010000002.1"/>
</dbReference>
<dbReference type="SMART" id="SM00304">
    <property type="entry name" value="HAMP"/>
    <property type="match status" value="1"/>
</dbReference>
<evidence type="ECO:0000256" key="6">
    <source>
        <dbReference type="ARBA" id="ARBA00022679"/>
    </source>
</evidence>
<dbReference type="InterPro" id="IPR003594">
    <property type="entry name" value="HATPase_dom"/>
</dbReference>
<evidence type="ECO:0000256" key="10">
    <source>
        <dbReference type="ARBA" id="ARBA00023012"/>
    </source>
</evidence>
<feature type="domain" description="Histidine kinase" evidence="12">
    <location>
        <begin position="380"/>
        <end position="601"/>
    </location>
</feature>
<dbReference type="InterPro" id="IPR010559">
    <property type="entry name" value="Sig_transdc_His_kin_internal"/>
</dbReference>
<dbReference type="SMART" id="SM00387">
    <property type="entry name" value="HATPase_c"/>
    <property type="match status" value="1"/>
</dbReference>
<keyword evidence="6 14" id="KW-0808">Transferase</keyword>
<dbReference type="Gene3D" id="6.10.340.10">
    <property type="match status" value="1"/>
</dbReference>
<dbReference type="InterPro" id="IPR004358">
    <property type="entry name" value="Sig_transdc_His_kin-like_C"/>
</dbReference>
<evidence type="ECO:0000256" key="8">
    <source>
        <dbReference type="ARBA" id="ARBA00022777"/>
    </source>
</evidence>
<keyword evidence="15" id="KW-1185">Reference proteome</keyword>
<protein>
    <recommendedName>
        <fullName evidence="3">histidine kinase</fullName>
        <ecNumber evidence="3">2.7.13.3</ecNumber>
    </recommendedName>
</protein>
<dbReference type="EMBL" id="JBHSEP010000002">
    <property type="protein sequence ID" value="MFC4597342.1"/>
    <property type="molecule type" value="Genomic_DNA"/>
</dbReference>
<keyword evidence="9" id="KW-0067">ATP-binding</keyword>
<dbReference type="Pfam" id="PF06580">
    <property type="entry name" value="His_kinase"/>
    <property type="match status" value="1"/>
</dbReference>
<feature type="domain" description="HAMP" evidence="13">
    <location>
        <begin position="332"/>
        <end position="384"/>
    </location>
</feature>
<evidence type="ECO:0000256" key="11">
    <source>
        <dbReference type="ARBA" id="ARBA00023136"/>
    </source>
</evidence>
<dbReference type="SUPFAM" id="SSF158472">
    <property type="entry name" value="HAMP domain-like"/>
    <property type="match status" value="1"/>
</dbReference>
<keyword evidence="8 14" id="KW-0418">Kinase</keyword>